<dbReference type="CDD" id="cd12148">
    <property type="entry name" value="fungal_TF_MHR"/>
    <property type="match status" value="1"/>
</dbReference>
<dbReference type="PANTHER" id="PTHR47431:SF4">
    <property type="entry name" value="ZN(II)2CYS6 TRANSCRIPTION FACTOR (EUROFUNG)"/>
    <property type="match status" value="1"/>
</dbReference>
<gene>
    <name evidence="7" type="ORF">Aud_006689</name>
</gene>
<dbReference type="SMART" id="SM00066">
    <property type="entry name" value="GAL4"/>
    <property type="match status" value="1"/>
</dbReference>
<dbReference type="GO" id="GO:0006351">
    <property type="term" value="P:DNA-templated transcription"/>
    <property type="evidence" value="ECO:0007669"/>
    <property type="project" value="InterPro"/>
</dbReference>
<keyword evidence="2" id="KW-0805">Transcription regulation</keyword>
<evidence type="ECO:0000256" key="5">
    <source>
        <dbReference type="ARBA" id="ARBA00023242"/>
    </source>
</evidence>
<feature type="domain" description="Zn(2)-C6 fungal-type" evidence="6">
    <location>
        <begin position="14"/>
        <end position="44"/>
    </location>
</feature>
<dbReference type="Pfam" id="PF04082">
    <property type="entry name" value="Fungal_trans"/>
    <property type="match status" value="1"/>
</dbReference>
<dbReference type="PROSITE" id="PS00463">
    <property type="entry name" value="ZN2_CY6_FUNGAL_1"/>
    <property type="match status" value="1"/>
</dbReference>
<dbReference type="RefSeq" id="XP_043147523.1">
    <property type="nucleotide sequence ID" value="XM_043291588.1"/>
</dbReference>
<reference evidence="7" key="2">
    <citation type="submission" date="2021-01" db="EMBL/GenBank/DDBJ databases">
        <title>Pan-genome distribution and transcriptional activeness of fungal secondary metabolism genes in Aspergillus section Fumigati.</title>
        <authorList>
            <person name="Takahashi H."/>
            <person name="Umemura M."/>
            <person name="Ninomiya A."/>
            <person name="Kusuya Y."/>
            <person name="Urayama S."/>
            <person name="Shimizu M."/>
            <person name="Watanabe A."/>
            <person name="Kamei K."/>
            <person name="Yaguchi T."/>
            <person name="Hagiwara D."/>
        </authorList>
    </citation>
    <scope>NUCLEOTIDE SEQUENCE</scope>
    <source>
        <strain evidence="7">IFM 46973</strain>
    </source>
</reference>
<evidence type="ECO:0000313" key="7">
    <source>
        <dbReference type="EMBL" id="GIC90257.1"/>
    </source>
</evidence>
<dbReference type="GO" id="GO:0000981">
    <property type="term" value="F:DNA-binding transcription factor activity, RNA polymerase II-specific"/>
    <property type="evidence" value="ECO:0007669"/>
    <property type="project" value="InterPro"/>
</dbReference>
<dbReference type="SUPFAM" id="SSF57701">
    <property type="entry name" value="Zn2/Cys6 DNA-binding domain"/>
    <property type="match status" value="1"/>
</dbReference>
<evidence type="ECO:0000256" key="1">
    <source>
        <dbReference type="ARBA" id="ARBA00022723"/>
    </source>
</evidence>
<dbReference type="PROSITE" id="PS50048">
    <property type="entry name" value="ZN2_CY6_FUNGAL_2"/>
    <property type="match status" value="1"/>
</dbReference>
<dbReference type="InterPro" id="IPR001138">
    <property type="entry name" value="Zn2Cys6_DnaBD"/>
</dbReference>
<dbReference type="InterPro" id="IPR007219">
    <property type="entry name" value="XnlR_reg_dom"/>
</dbReference>
<dbReference type="PANTHER" id="PTHR47431">
    <property type="entry name" value="ZN(II)2CYS6 TRANSCRIPTION FACTOR (EUROFUNG)-RELATED"/>
    <property type="match status" value="1"/>
</dbReference>
<proteinExistence type="predicted"/>
<dbReference type="Proteomes" id="UP000036893">
    <property type="component" value="Unassembled WGS sequence"/>
</dbReference>
<dbReference type="GO" id="GO:0008270">
    <property type="term" value="F:zinc ion binding"/>
    <property type="evidence" value="ECO:0007669"/>
    <property type="project" value="InterPro"/>
</dbReference>
<evidence type="ECO:0000259" key="6">
    <source>
        <dbReference type="PROSITE" id="PS50048"/>
    </source>
</evidence>
<evidence type="ECO:0000313" key="8">
    <source>
        <dbReference type="Proteomes" id="UP000036893"/>
    </source>
</evidence>
<sequence>MPGLGKSKHRSSRACTACRAKHVRCDAALPRCTRCFEEDKDCVYVKSRRGGRRRVLSTLTSPMNEAKIDHGSFTSILPILTEAAAPREMYSSVDLTTPTADPSDPVDDQLLSLYYRYFHSAHPCAVPRFAIQRYADSDHQAIQPLYAVMKYIGSLHNTLIPSSQLKDHVEAELAVVRSTNHVVSPFAVQAVLLYSIAIYWCDETRKGLELLEEAIRMALDLGMNRCDFPMQHGRNDPILEESWRRTWWQIYITDAHIAGSTHMYPFRTTGIPMDVHLPCEEEEYESGNISNPRKLEEYDMREFAGDEREFSSFAEMVGLTRSLDLALASRKDLDMKNINTVCANVDAIHVSWTSLLPPSKKTVFRPDGSLDEILFKAHAIIHTWIVDLHRQLSNLAYSAIEGVSYCCPQAPPESLLQSNSPESDLHTRRVLHSIERFESLLTLPTNIISHTPFIICMIAVVTIAHLSACRYVFKGQELPLNRERIRVTMGTLKAMGEHWSLGKRTYQEISVIAREILSLDRPLPSPSASREPQHTTTGVSEVMTDIFALASDVSVEPWDFCDLFDIDYHEATVRDALTHDLVVAECCI</sequence>
<dbReference type="SMART" id="SM00906">
    <property type="entry name" value="Fungal_trans"/>
    <property type="match status" value="1"/>
</dbReference>
<accession>A0A8E0QRS6</accession>
<dbReference type="GO" id="GO:0003677">
    <property type="term" value="F:DNA binding"/>
    <property type="evidence" value="ECO:0007669"/>
    <property type="project" value="UniProtKB-KW"/>
</dbReference>
<dbReference type="InterPro" id="IPR036864">
    <property type="entry name" value="Zn2-C6_fun-type_DNA-bd_sf"/>
</dbReference>
<evidence type="ECO:0000256" key="4">
    <source>
        <dbReference type="ARBA" id="ARBA00023163"/>
    </source>
</evidence>
<dbReference type="AlphaFoldDB" id="A0A8E0QRS6"/>
<evidence type="ECO:0000256" key="3">
    <source>
        <dbReference type="ARBA" id="ARBA00023125"/>
    </source>
</evidence>
<comment type="caution">
    <text evidence="7">The sequence shown here is derived from an EMBL/GenBank/DDBJ whole genome shotgun (WGS) entry which is preliminary data.</text>
</comment>
<evidence type="ECO:0000256" key="2">
    <source>
        <dbReference type="ARBA" id="ARBA00023015"/>
    </source>
</evidence>
<keyword evidence="5" id="KW-0539">Nucleus</keyword>
<dbReference type="GeneID" id="66994166"/>
<protein>
    <recommendedName>
        <fullName evidence="6">Zn(2)-C6 fungal-type domain-containing protein</fullName>
    </recommendedName>
</protein>
<organism evidence="7 8">
    <name type="scientific">Aspergillus udagawae</name>
    <dbReference type="NCBI Taxonomy" id="91492"/>
    <lineage>
        <taxon>Eukaryota</taxon>
        <taxon>Fungi</taxon>
        <taxon>Dikarya</taxon>
        <taxon>Ascomycota</taxon>
        <taxon>Pezizomycotina</taxon>
        <taxon>Eurotiomycetes</taxon>
        <taxon>Eurotiomycetidae</taxon>
        <taxon>Eurotiales</taxon>
        <taxon>Aspergillaceae</taxon>
        <taxon>Aspergillus</taxon>
        <taxon>Aspergillus subgen. Fumigati</taxon>
    </lineage>
</organism>
<dbReference type="Gene3D" id="4.10.240.10">
    <property type="entry name" value="Zn(2)-C6 fungal-type DNA-binding domain"/>
    <property type="match status" value="1"/>
</dbReference>
<dbReference type="CDD" id="cd00067">
    <property type="entry name" value="GAL4"/>
    <property type="match status" value="1"/>
</dbReference>
<keyword evidence="1" id="KW-0479">Metal-binding</keyword>
<reference evidence="7" key="1">
    <citation type="journal article" date="2015" name="Genome Announc.">
        <title>Draft Genome Sequence of the Pathogenic Filamentous Fungus Aspergillus udagawae Strain IFM 46973T.</title>
        <authorList>
            <person name="Kusuya Y."/>
            <person name="Takahashi-Nakaguchi A."/>
            <person name="Takahashi H."/>
            <person name="Yaguchi T."/>
        </authorList>
    </citation>
    <scope>NUCLEOTIDE SEQUENCE</scope>
    <source>
        <strain evidence="7">IFM 46973</strain>
    </source>
</reference>
<keyword evidence="4" id="KW-0804">Transcription</keyword>
<dbReference type="EMBL" id="BBXM02000004">
    <property type="protein sequence ID" value="GIC90257.1"/>
    <property type="molecule type" value="Genomic_DNA"/>
</dbReference>
<name>A0A8E0QRS6_9EURO</name>
<dbReference type="Pfam" id="PF00172">
    <property type="entry name" value="Zn_clus"/>
    <property type="match status" value="1"/>
</dbReference>
<keyword evidence="3" id="KW-0238">DNA-binding</keyword>